<feature type="region of interest" description="Disordered" evidence="1">
    <location>
        <begin position="153"/>
        <end position="179"/>
    </location>
</feature>
<organism evidence="3 4">
    <name type="scientific">Hypnocyclicus thermotrophus</name>
    <dbReference type="NCBI Taxonomy" id="1627895"/>
    <lineage>
        <taxon>Bacteria</taxon>
        <taxon>Fusobacteriati</taxon>
        <taxon>Fusobacteriota</taxon>
        <taxon>Fusobacteriia</taxon>
        <taxon>Fusobacteriales</taxon>
        <taxon>Fusobacteriaceae</taxon>
        <taxon>Hypnocyclicus</taxon>
    </lineage>
</organism>
<keyword evidence="2" id="KW-0732">Signal</keyword>
<gene>
    <name evidence="3" type="ORF">EV215_0079</name>
</gene>
<feature type="chain" id="PRO_5041217805" evidence="2">
    <location>
        <begin position="19"/>
        <end position="261"/>
    </location>
</feature>
<feature type="signal peptide" evidence="2">
    <location>
        <begin position="1"/>
        <end position="18"/>
    </location>
</feature>
<evidence type="ECO:0000256" key="1">
    <source>
        <dbReference type="SAM" id="MobiDB-lite"/>
    </source>
</evidence>
<name>A0AA46E066_9FUSO</name>
<sequence>MKKRILLVGLMVSSLAFANGFNNNGKNQEGIMKNGNGRGMFLNLTDEQLQKIKELKEADYKEHKDELYQIEKNNIAIERLLNSETIDDTKLKELITANEELKETLRLDSFKVREEIEDITGRETNKIARKNHGMKGQMNFREDNLQNNREIIGKNQKRGNQKGQGINRPIGREDNKNQKNNILDEEIKDLLLDVREKMLDIDNELSNDNVNWEKVKTLNSELTPLLTELEYKKIINRKERKSYIKGQNQKRGNFRGFKQNR</sequence>
<protein>
    <submittedName>
        <fullName evidence="3">Uncharacterized protein</fullName>
    </submittedName>
</protein>
<keyword evidence="4" id="KW-1185">Reference proteome</keyword>
<accession>A0AA46E066</accession>
<reference evidence="3 4" key="1">
    <citation type="submission" date="2019-03" db="EMBL/GenBank/DDBJ databases">
        <title>Genomic Encyclopedia of Type Strains, Phase IV (KMG-IV): sequencing the most valuable type-strain genomes for metagenomic binning, comparative biology and taxonomic classification.</title>
        <authorList>
            <person name="Goeker M."/>
        </authorList>
    </citation>
    <scope>NUCLEOTIDE SEQUENCE [LARGE SCALE GENOMIC DNA]</scope>
    <source>
        <strain evidence="3 4">DSM 100055</strain>
    </source>
</reference>
<comment type="caution">
    <text evidence="3">The sequence shown here is derived from an EMBL/GenBank/DDBJ whole genome shotgun (WGS) entry which is preliminary data.</text>
</comment>
<proteinExistence type="predicted"/>
<feature type="region of interest" description="Disordered" evidence="1">
    <location>
        <begin position="242"/>
        <end position="261"/>
    </location>
</feature>
<dbReference type="AlphaFoldDB" id="A0AA46E066"/>
<dbReference type="RefSeq" id="WP_134111825.1">
    <property type="nucleotide sequence ID" value="NZ_SOBG01000001.1"/>
</dbReference>
<evidence type="ECO:0000256" key="2">
    <source>
        <dbReference type="SAM" id="SignalP"/>
    </source>
</evidence>
<dbReference type="Gene3D" id="1.20.120.1490">
    <property type="match status" value="1"/>
</dbReference>
<dbReference type="Proteomes" id="UP000294678">
    <property type="component" value="Unassembled WGS sequence"/>
</dbReference>
<evidence type="ECO:0000313" key="4">
    <source>
        <dbReference type="Proteomes" id="UP000294678"/>
    </source>
</evidence>
<evidence type="ECO:0000313" key="3">
    <source>
        <dbReference type="EMBL" id="TDT72291.1"/>
    </source>
</evidence>
<dbReference type="EMBL" id="SOBG01000001">
    <property type="protein sequence ID" value="TDT72291.1"/>
    <property type="molecule type" value="Genomic_DNA"/>
</dbReference>